<gene>
    <name evidence="3" type="primary">Or-424</name>
    <name evidence="3" type="synonym">Nful_v1.0-Or-424-dH</name>
    <name evidence="3" type="ORF">NFUL_NFUL000291</name>
</gene>
<evidence type="ECO:0000256" key="1">
    <source>
        <dbReference type="SAM" id="Phobius"/>
    </source>
</evidence>
<keyword evidence="4" id="KW-1185">Reference proteome</keyword>
<evidence type="ECO:0000313" key="3">
    <source>
        <dbReference type="EMBL" id="KAF3054373.1"/>
    </source>
</evidence>
<keyword evidence="2" id="KW-0732">Signal</keyword>
<comment type="caution">
    <text evidence="3">The sequence shown here is derived from an EMBL/GenBank/DDBJ whole genome shotgun (WGS) entry which is preliminary data.</text>
</comment>
<proteinExistence type="predicted"/>
<accession>A0A6G1LQM8</accession>
<feature type="transmembrane region" description="Helical" evidence="1">
    <location>
        <begin position="156"/>
        <end position="177"/>
    </location>
</feature>
<protein>
    <submittedName>
        <fullName evidence="3">Odorant receptor 424</fullName>
    </submittedName>
</protein>
<evidence type="ECO:0000256" key="2">
    <source>
        <dbReference type="SAM" id="SignalP"/>
    </source>
</evidence>
<keyword evidence="1" id="KW-0812">Transmembrane</keyword>
<keyword evidence="1" id="KW-0472">Membrane</keyword>
<feature type="signal peptide" evidence="2">
    <location>
        <begin position="1"/>
        <end position="17"/>
    </location>
</feature>
<evidence type="ECO:0000313" key="4">
    <source>
        <dbReference type="Proteomes" id="UP000479987"/>
    </source>
</evidence>
<sequence>MHRVRIILFFILVHTRARFLHTVILFNNNIVKAIQIKVKSIYIYIYTCVYNISEHKHIIFTRLPSYKSYFLSLSQYIPTYVTSKYDTIFFIQTIIVCKGIIEAVHIHKRAIEFSEFLWSTLAVSYSIMLIFGITSLLINLFCLFQTILFIKETNELIMLIVFNIGHFFYLFLGNYVGQILIDHSAAQKLLPMIIQRSMRSCKMVVGGMFYNTTDVEYFELI</sequence>
<feature type="transmembrane region" description="Helical" evidence="1">
    <location>
        <begin position="116"/>
        <end position="144"/>
    </location>
</feature>
<name>A0A6G1LQM8_9HYME</name>
<keyword evidence="3" id="KW-0675">Receptor</keyword>
<dbReference type="Proteomes" id="UP000479987">
    <property type="component" value="Unassembled WGS sequence"/>
</dbReference>
<organism evidence="3 4">
    <name type="scientific">Nylanderia fulva</name>
    <dbReference type="NCBI Taxonomy" id="613905"/>
    <lineage>
        <taxon>Eukaryota</taxon>
        <taxon>Metazoa</taxon>
        <taxon>Ecdysozoa</taxon>
        <taxon>Arthropoda</taxon>
        <taxon>Hexapoda</taxon>
        <taxon>Insecta</taxon>
        <taxon>Pterygota</taxon>
        <taxon>Neoptera</taxon>
        <taxon>Endopterygota</taxon>
        <taxon>Hymenoptera</taxon>
        <taxon>Apocrita</taxon>
        <taxon>Aculeata</taxon>
        <taxon>Formicoidea</taxon>
        <taxon>Formicidae</taxon>
        <taxon>Formicinae</taxon>
        <taxon>Nylanderia</taxon>
    </lineage>
</organism>
<dbReference type="EMBL" id="SGBU01000040">
    <property type="protein sequence ID" value="KAF3054373.1"/>
    <property type="molecule type" value="Genomic_DNA"/>
</dbReference>
<dbReference type="AlphaFoldDB" id="A0A6G1LQM8"/>
<reference evidence="3 4" key="1">
    <citation type="submission" date="2019-08" db="EMBL/GenBank/DDBJ databases">
        <title>High quality draft denovo assembly of Nylanderia fulva.</title>
        <authorList>
            <person name="Vargo E.L."/>
            <person name="Tarone A.M."/>
            <person name="Konganti K.R."/>
        </authorList>
    </citation>
    <scope>NUCLEOTIDE SEQUENCE [LARGE SCALE GENOMIC DNA]</scope>
    <source>
        <strain evidence="3">TAMU-Nful-2015</strain>
        <tissue evidence="3">Whole body</tissue>
    </source>
</reference>
<feature type="chain" id="PRO_5026309334" evidence="2">
    <location>
        <begin position="18"/>
        <end position="221"/>
    </location>
</feature>
<keyword evidence="1" id="KW-1133">Transmembrane helix</keyword>